<name>A0A7S2DTL7_9STRA</name>
<dbReference type="InterPro" id="IPR005610">
    <property type="entry name" value="PSII_Psb28_class-1"/>
</dbReference>
<dbReference type="EMBL" id="HBGS01048812">
    <property type="protein sequence ID" value="CAD9463457.1"/>
    <property type="molecule type" value="Transcribed_RNA"/>
</dbReference>
<accession>A0A7S2DTL7</accession>
<keyword evidence="3" id="KW-0472">Membrane</keyword>
<protein>
    <recommendedName>
        <fullName evidence="5">Photosystem II reaction center Psb28 protein</fullName>
    </recommendedName>
</protein>
<dbReference type="InterPro" id="IPR038676">
    <property type="entry name" value="Psb28_c1_sf"/>
</dbReference>
<keyword evidence="4 5" id="KW-0604">Photosystem II</keyword>
<dbReference type="NCBIfam" id="TIGR03047">
    <property type="entry name" value="PS_II_psb28"/>
    <property type="match status" value="1"/>
</dbReference>
<comment type="similarity">
    <text evidence="5">Belongs to the Psb28 family.</text>
</comment>
<organism evidence="7">
    <name type="scientific">Octactis speculum</name>
    <dbReference type="NCBI Taxonomy" id="3111310"/>
    <lineage>
        <taxon>Eukaryota</taxon>
        <taxon>Sar</taxon>
        <taxon>Stramenopiles</taxon>
        <taxon>Ochrophyta</taxon>
        <taxon>Dictyochophyceae</taxon>
        <taxon>Dictyochales</taxon>
        <taxon>Dictyochaceae</taxon>
        <taxon>Octactis</taxon>
    </lineage>
</organism>
<dbReference type="GO" id="GO:0009523">
    <property type="term" value="C:photosystem II"/>
    <property type="evidence" value="ECO:0007669"/>
    <property type="project" value="UniProtKB-KW"/>
</dbReference>
<evidence type="ECO:0000256" key="4">
    <source>
        <dbReference type="ARBA" id="ARBA00023276"/>
    </source>
</evidence>
<feature type="region of interest" description="Disordered" evidence="6">
    <location>
        <begin position="114"/>
        <end position="135"/>
    </location>
</feature>
<dbReference type="HAMAP" id="MF_01370">
    <property type="entry name" value="PSII_Psb28"/>
    <property type="match status" value="1"/>
</dbReference>
<reference evidence="7" key="1">
    <citation type="submission" date="2021-01" db="EMBL/GenBank/DDBJ databases">
        <authorList>
            <person name="Corre E."/>
            <person name="Pelletier E."/>
            <person name="Niang G."/>
            <person name="Scheremetjew M."/>
            <person name="Finn R."/>
            <person name="Kale V."/>
            <person name="Holt S."/>
            <person name="Cochrane G."/>
            <person name="Meng A."/>
            <person name="Brown T."/>
            <person name="Cohen L."/>
        </authorList>
    </citation>
    <scope>NUCLEOTIDE SEQUENCE</scope>
    <source>
        <strain evidence="7">CCMP1381</strain>
    </source>
</reference>
<comment type="subcellular location">
    <subcellularLocation>
        <location evidence="1">Membrane</location>
        <topology evidence="1">Peripheral membrane protein</topology>
    </subcellularLocation>
</comment>
<dbReference type="AlphaFoldDB" id="A0A7S2DTL7"/>
<dbReference type="PANTHER" id="PTHR34963:SF2">
    <property type="entry name" value="PHOTOSYSTEM II REACTION CENTER PSB28 PROTEIN, CHLOROPLASTIC"/>
    <property type="match status" value="1"/>
</dbReference>
<dbReference type="GO" id="GO:0015979">
    <property type="term" value="P:photosynthesis"/>
    <property type="evidence" value="ECO:0007669"/>
    <property type="project" value="UniProtKB-KW"/>
</dbReference>
<evidence type="ECO:0000256" key="1">
    <source>
        <dbReference type="ARBA" id="ARBA00004170"/>
    </source>
</evidence>
<evidence type="ECO:0000256" key="6">
    <source>
        <dbReference type="SAM" id="MobiDB-lite"/>
    </source>
</evidence>
<keyword evidence="2 5" id="KW-0602">Photosynthesis</keyword>
<dbReference type="PANTHER" id="PTHR34963">
    <property type="match status" value="1"/>
</dbReference>
<sequence length="135" mass="14837">METSCGIQFYPGKFESTVPNVKLTRSKDGTNGVAYFDFDMPSFFEPNAEDVPEEAIVGMTMVDEEGTLVTSQVNARFQNGRPTALECQYVMTEAGAWDRFIRFMDRYAEANGLGLENANKPPPPPTAGPAKTQAI</sequence>
<evidence type="ECO:0000256" key="3">
    <source>
        <dbReference type="ARBA" id="ARBA00023136"/>
    </source>
</evidence>
<proteinExistence type="inferred from homology"/>
<dbReference type="Pfam" id="PF03912">
    <property type="entry name" value="Psb28"/>
    <property type="match status" value="1"/>
</dbReference>
<evidence type="ECO:0000256" key="2">
    <source>
        <dbReference type="ARBA" id="ARBA00022531"/>
    </source>
</evidence>
<dbReference type="Gene3D" id="2.40.30.220">
    <property type="entry name" value="Photosystem II Psb28"/>
    <property type="match status" value="1"/>
</dbReference>
<evidence type="ECO:0000256" key="5">
    <source>
        <dbReference type="RuleBase" id="RU003509"/>
    </source>
</evidence>
<evidence type="ECO:0000313" key="7">
    <source>
        <dbReference type="EMBL" id="CAD9463457.1"/>
    </source>
</evidence>
<gene>
    <name evidence="7" type="ORF">DSPE1174_LOCUS25388</name>
</gene>